<dbReference type="EMBL" id="JXLU01000061">
    <property type="protein sequence ID" value="KIO73150.1"/>
    <property type="molecule type" value="Genomic_DNA"/>
</dbReference>
<comment type="caution">
    <text evidence="1">The sequence shown here is derived from an EMBL/GenBank/DDBJ whole genome shotgun (WGS) entry which is preliminary data.</text>
</comment>
<protein>
    <submittedName>
        <fullName evidence="1">Uncharacterized protein</fullName>
    </submittedName>
</protein>
<organism evidence="1 2">
    <name type="scientific">Caldibacillus thermoamylovorans</name>
    <dbReference type="NCBI Taxonomy" id="35841"/>
    <lineage>
        <taxon>Bacteria</taxon>
        <taxon>Bacillati</taxon>
        <taxon>Bacillota</taxon>
        <taxon>Bacilli</taxon>
        <taxon>Bacillales</taxon>
        <taxon>Bacillaceae</taxon>
        <taxon>Caldibacillus</taxon>
    </lineage>
</organism>
<accession>A0A0D0EIN9</accession>
<dbReference type="AlphaFoldDB" id="A0A0D0EIN9"/>
<name>A0A0D0EIN9_9BACI</name>
<gene>
    <name evidence="1" type="ORF">B4167_2394</name>
</gene>
<dbReference type="Proteomes" id="UP000032076">
    <property type="component" value="Unassembled WGS sequence"/>
</dbReference>
<reference evidence="1 2" key="1">
    <citation type="submission" date="2015-01" db="EMBL/GenBank/DDBJ databases">
        <title>Draft Genome Sequences of Four Bacillus thermoamylovorans Strains, Isolated From Food Products.</title>
        <authorList>
            <person name="Krawcyk A.O."/>
            <person name="Berendsen E.M."/>
            <person name="Eijlander R.T."/>
            <person name="de Jong A."/>
            <person name="Wells-Bennik M."/>
            <person name="Kuipers O.P."/>
        </authorList>
    </citation>
    <scope>NUCLEOTIDE SEQUENCE [LARGE SCALE GENOMIC DNA]</scope>
    <source>
        <strain evidence="1 2">B4167</strain>
    </source>
</reference>
<evidence type="ECO:0000313" key="1">
    <source>
        <dbReference type="EMBL" id="KIO73150.1"/>
    </source>
</evidence>
<proteinExistence type="predicted"/>
<evidence type="ECO:0000313" key="2">
    <source>
        <dbReference type="Proteomes" id="UP000032076"/>
    </source>
</evidence>
<sequence>MLTRKISAKKDVKIHGITKEQEIYTVSNVETTNEIKSENILNLQRRTVCCHFLSITQNLHPPHCKAFIKLV</sequence>